<accession>A0A2P2NLS5</accession>
<evidence type="ECO:0000313" key="1">
    <source>
        <dbReference type="EMBL" id="MBX43441.1"/>
    </source>
</evidence>
<organism evidence="1">
    <name type="scientific">Rhizophora mucronata</name>
    <name type="common">Asiatic mangrove</name>
    <dbReference type="NCBI Taxonomy" id="61149"/>
    <lineage>
        <taxon>Eukaryota</taxon>
        <taxon>Viridiplantae</taxon>
        <taxon>Streptophyta</taxon>
        <taxon>Embryophyta</taxon>
        <taxon>Tracheophyta</taxon>
        <taxon>Spermatophyta</taxon>
        <taxon>Magnoliopsida</taxon>
        <taxon>eudicotyledons</taxon>
        <taxon>Gunneridae</taxon>
        <taxon>Pentapetalae</taxon>
        <taxon>rosids</taxon>
        <taxon>fabids</taxon>
        <taxon>Malpighiales</taxon>
        <taxon>Rhizophoraceae</taxon>
        <taxon>Rhizophora</taxon>
    </lineage>
</organism>
<sequence>MKLIMVLDWFSHCIQ</sequence>
<protein>
    <submittedName>
        <fullName evidence="1">Uncharacterized protein</fullName>
    </submittedName>
</protein>
<name>A0A2P2NLS5_RHIMU</name>
<proteinExistence type="predicted"/>
<dbReference type="EMBL" id="GGEC01062957">
    <property type="protein sequence ID" value="MBX43441.1"/>
    <property type="molecule type" value="Transcribed_RNA"/>
</dbReference>
<reference evidence="1" key="1">
    <citation type="submission" date="2018-02" db="EMBL/GenBank/DDBJ databases">
        <title>Rhizophora mucronata_Transcriptome.</title>
        <authorList>
            <person name="Meera S.P."/>
            <person name="Sreeshan A."/>
            <person name="Augustine A."/>
        </authorList>
    </citation>
    <scope>NUCLEOTIDE SEQUENCE</scope>
    <source>
        <tissue evidence="1">Leaf</tissue>
    </source>
</reference>